<dbReference type="GO" id="GO:0046872">
    <property type="term" value="F:metal ion binding"/>
    <property type="evidence" value="ECO:0007669"/>
    <property type="project" value="UniProtKB-KW"/>
</dbReference>
<comment type="subunit">
    <text evidence="6">Homodimer.</text>
</comment>
<evidence type="ECO:0000256" key="2">
    <source>
        <dbReference type="ARBA" id="ARBA00001936"/>
    </source>
</evidence>
<proteinExistence type="inferred from homology"/>
<keyword evidence="9" id="KW-0378">Hydrolase</keyword>
<evidence type="ECO:0000256" key="9">
    <source>
        <dbReference type="ARBA" id="ARBA00022801"/>
    </source>
</evidence>
<evidence type="ECO:0000313" key="12">
    <source>
        <dbReference type="EMBL" id="RKP20817.1"/>
    </source>
</evidence>
<evidence type="ECO:0000259" key="10">
    <source>
        <dbReference type="SMART" id="SM00471"/>
    </source>
</evidence>
<comment type="function">
    <text evidence="4">Catalyzes the dephosphorylation of the nucleoside 5'-monophosphates deoxyadenosine monophosphate (dAMP), deoxycytidine monophosphate (dCMP), deoxyguanosine monophosphate (dGMP) and deoxythymidine monophosphate (dTMP).</text>
</comment>
<dbReference type="InterPro" id="IPR003607">
    <property type="entry name" value="HD/PDEase_dom"/>
</dbReference>
<dbReference type="OrthoDB" id="10254258at2759"/>
<sequence>MKFNVSLDASELNELLNLTKHSPSLHQKLAKTKLESHEDVSEFNVKGMVDFLLLIETLKSEKRTGWVRKGVPNPESIADHMHRMAIIAMLFEQDRRDLDVSKCVMIAAVHDLAEAIVGDITPHDPKFSVKHDLEKVLYCLFFQQDAILLMNNLVGTRFQLIKELYFEYEEGRTSESQFVKQIDKLEMLLQAFSYKESKYGVSIL</sequence>
<protein>
    <recommendedName>
        <fullName evidence="7">5'-deoxynucleotidase</fullName>
        <ecNumber evidence="7">3.1.3.89</ecNumber>
    </recommendedName>
</protein>
<evidence type="ECO:0000256" key="1">
    <source>
        <dbReference type="ARBA" id="ARBA00001638"/>
    </source>
</evidence>
<dbReference type="Proteomes" id="UP000030755">
    <property type="component" value="Unassembled WGS sequence"/>
</dbReference>
<evidence type="ECO:0000256" key="3">
    <source>
        <dbReference type="ARBA" id="ARBA00001941"/>
    </source>
</evidence>
<accession>A0A075AXF2</accession>
<dbReference type="Gene3D" id="1.10.3210.10">
    <property type="entry name" value="Hypothetical protein af1432"/>
    <property type="match status" value="1"/>
</dbReference>
<dbReference type="InterPro" id="IPR039356">
    <property type="entry name" value="YfbR/HDDC2"/>
</dbReference>
<dbReference type="HOGENOM" id="CLU_039453_2_1_1"/>
<evidence type="ECO:0000313" key="14">
    <source>
        <dbReference type="Proteomes" id="UP000281549"/>
    </source>
</evidence>
<dbReference type="EMBL" id="ML005018">
    <property type="protein sequence ID" value="RKP20817.1"/>
    <property type="molecule type" value="Genomic_DNA"/>
</dbReference>
<dbReference type="GO" id="GO:0005737">
    <property type="term" value="C:cytoplasm"/>
    <property type="evidence" value="ECO:0007669"/>
    <property type="project" value="TreeGrafter"/>
</dbReference>
<evidence type="ECO:0000256" key="6">
    <source>
        <dbReference type="ARBA" id="ARBA00011738"/>
    </source>
</evidence>
<dbReference type="Proteomes" id="UP000281549">
    <property type="component" value="Unassembled WGS sequence"/>
</dbReference>
<dbReference type="STRING" id="988480.A0A075AXF2"/>
<reference evidence="12" key="3">
    <citation type="submission" date="2018-08" db="EMBL/GenBank/DDBJ databases">
        <title>Leveraging single-cell genomics to expand the Fungal Tree of Life.</title>
        <authorList>
            <consortium name="DOE Joint Genome Institute"/>
            <person name="Ahrendt S.R."/>
            <person name="Quandt C.A."/>
            <person name="Ciobanu D."/>
            <person name="Clum A."/>
            <person name="Salamov A."/>
            <person name="Andreopoulos B."/>
            <person name="Cheng J.-F."/>
            <person name="Woyke T."/>
            <person name="Pelin A."/>
            <person name="Henrissat B."/>
            <person name="Reynolds N."/>
            <person name="Benny G.L."/>
            <person name="Smith M.E."/>
            <person name="James T.Y."/>
            <person name="Grigoriev I.V."/>
        </authorList>
    </citation>
    <scope>NUCLEOTIDE SEQUENCE</scope>
    <source>
        <strain evidence="12">CSF55</strain>
    </source>
</reference>
<dbReference type="AlphaFoldDB" id="A0A075AXF2"/>
<keyword evidence="13" id="KW-1185">Reference proteome</keyword>
<dbReference type="SUPFAM" id="SSF109604">
    <property type="entry name" value="HD-domain/PDEase-like"/>
    <property type="match status" value="1"/>
</dbReference>
<evidence type="ECO:0000256" key="4">
    <source>
        <dbReference type="ARBA" id="ARBA00004074"/>
    </source>
</evidence>
<gene>
    <name evidence="11" type="ORF">O9G_003905</name>
    <name evidence="12" type="ORF">ROZALSC1DRAFT_27731</name>
</gene>
<comment type="cofactor">
    <cofactor evidence="3">
        <name>Co(2+)</name>
        <dbReference type="ChEBI" id="CHEBI:48828"/>
    </cofactor>
</comment>
<dbReference type="OMA" id="TWRLCLM"/>
<dbReference type="EMBL" id="KE561063">
    <property type="protein sequence ID" value="EPZ33402.1"/>
    <property type="molecule type" value="Genomic_DNA"/>
</dbReference>
<reference evidence="14" key="2">
    <citation type="journal article" date="2018" name="Nat. Microbiol.">
        <title>Leveraging single-cell genomics to expand the fungal tree of life.</title>
        <authorList>
            <person name="Ahrendt S.R."/>
            <person name="Quandt C.A."/>
            <person name="Ciobanu D."/>
            <person name="Clum A."/>
            <person name="Salamov A."/>
            <person name="Andreopoulos B."/>
            <person name="Cheng J.F."/>
            <person name="Woyke T."/>
            <person name="Pelin A."/>
            <person name="Henrissat B."/>
            <person name="Reynolds N.K."/>
            <person name="Benny G.L."/>
            <person name="Smith M.E."/>
            <person name="James T.Y."/>
            <person name="Grigoriev I.V."/>
        </authorList>
    </citation>
    <scope>NUCLEOTIDE SEQUENCE [LARGE SCALE GENOMIC DNA]</scope>
    <source>
        <strain evidence="14">CSF55</strain>
    </source>
</reference>
<dbReference type="PANTHER" id="PTHR11845:SF13">
    <property type="entry name" value="5'-DEOXYNUCLEOTIDASE HDDC2"/>
    <property type="match status" value="1"/>
</dbReference>
<dbReference type="Pfam" id="PF13023">
    <property type="entry name" value="HD_3"/>
    <property type="match status" value="1"/>
</dbReference>
<organism evidence="11 13">
    <name type="scientific">Rozella allomycis (strain CSF55)</name>
    <dbReference type="NCBI Taxonomy" id="988480"/>
    <lineage>
        <taxon>Eukaryota</taxon>
        <taxon>Fungi</taxon>
        <taxon>Fungi incertae sedis</taxon>
        <taxon>Cryptomycota</taxon>
        <taxon>Cryptomycota incertae sedis</taxon>
        <taxon>Rozella</taxon>
    </lineage>
</organism>
<comment type="similarity">
    <text evidence="5">Belongs to the HDDC2 family.</text>
</comment>
<evidence type="ECO:0000256" key="8">
    <source>
        <dbReference type="ARBA" id="ARBA00022723"/>
    </source>
</evidence>
<evidence type="ECO:0000256" key="5">
    <source>
        <dbReference type="ARBA" id="ARBA00009999"/>
    </source>
</evidence>
<dbReference type="SMART" id="SM00471">
    <property type="entry name" value="HDc"/>
    <property type="match status" value="1"/>
</dbReference>
<feature type="domain" description="HD/PDEase" evidence="10">
    <location>
        <begin position="73"/>
        <end position="197"/>
    </location>
</feature>
<keyword evidence="8" id="KW-0479">Metal-binding</keyword>
<comment type="catalytic activity">
    <reaction evidence="1">
        <text>a 2'-deoxyribonucleoside 5'-phosphate + H2O = a 2'-deoxyribonucleoside + phosphate</text>
        <dbReference type="Rhea" id="RHEA:36167"/>
        <dbReference type="ChEBI" id="CHEBI:15377"/>
        <dbReference type="ChEBI" id="CHEBI:18274"/>
        <dbReference type="ChEBI" id="CHEBI:43474"/>
        <dbReference type="ChEBI" id="CHEBI:65317"/>
        <dbReference type="EC" id="3.1.3.89"/>
    </reaction>
</comment>
<evidence type="ECO:0000313" key="13">
    <source>
        <dbReference type="Proteomes" id="UP000030755"/>
    </source>
</evidence>
<dbReference type="GO" id="GO:0002953">
    <property type="term" value="F:5'-deoxynucleotidase activity"/>
    <property type="evidence" value="ECO:0007669"/>
    <property type="project" value="UniProtKB-EC"/>
</dbReference>
<name>A0A075AXF2_ROZAC</name>
<dbReference type="InterPro" id="IPR006674">
    <property type="entry name" value="HD_domain"/>
</dbReference>
<evidence type="ECO:0000256" key="7">
    <source>
        <dbReference type="ARBA" id="ARBA00012964"/>
    </source>
</evidence>
<dbReference type="PANTHER" id="PTHR11845">
    <property type="entry name" value="5'-DEOXYNUCLEOTIDASE HDDC2"/>
    <property type="match status" value="1"/>
</dbReference>
<evidence type="ECO:0000313" key="11">
    <source>
        <dbReference type="EMBL" id="EPZ33402.1"/>
    </source>
</evidence>
<reference evidence="11 13" key="1">
    <citation type="journal article" date="2013" name="Curr. Biol.">
        <title>Shared signatures of parasitism and phylogenomics unite Cryptomycota and microsporidia.</title>
        <authorList>
            <person name="James T.Y."/>
            <person name="Pelin A."/>
            <person name="Bonen L."/>
            <person name="Ahrendt S."/>
            <person name="Sain D."/>
            <person name="Corradi N."/>
            <person name="Stajich J.E."/>
        </authorList>
    </citation>
    <scope>NUCLEOTIDE SEQUENCE [LARGE SCALE GENOMIC DNA]</scope>
    <source>
        <strain evidence="11">CSF55</strain>
        <strain evidence="11">CSF55</strain>
    </source>
</reference>
<comment type="cofactor">
    <cofactor evidence="2">
        <name>Mn(2+)</name>
        <dbReference type="ChEBI" id="CHEBI:29035"/>
    </cofactor>
</comment>
<dbReference type="EC" id="3.1.3.89" evidence="7"/>